<organism evidence="1">
    <name type="scientific">freshwater metagenome</name>
    <dbReference type="NCBI Taxonomy" id="449393"/>
    <lineage>
        <taxon>unclassified sequences</taxon>
        <taxon>metagenomes</taxon>
        <taxon>ecological metagenomes</taxon>
    </lineage>
</organism>
<name>A0A6J7K2J0_9ZZZZ</name>
<dbReference type="NCBIfam" id="TIGR03941">
    <property type="entry name" value="tRNA_deam_assoc"/>
    <property type="match status" value="1"/>
</dbReference>
<dbReference type="AlphaFoldDB" id="A0A6J7K2J0"/>
<gene>
    <name evidence="1" type="ORF">UFOPK3828_00313</name>
</gene>
<protein>
    <submittedName>
        <fullName evidence="1">Unannotated protein</fullName>
    </submittedName>
</protein>
<reference evidence="1" key="1">
    <citation type="submission" date="2020-05" db="EMBL/GenBank/DDBJ databases">
        <authorList>
            <person name="Chiriac C."/>
            <person name="Salcher M."/>
            <person name="Ghai R."/>
            <person name="Kavagutti S V."/>
        </authorList>
    </citation>
    <scope>NUCLEOTIDE SEQUENCE</scope>
</reference>
<evidence type="ECO:0000313" key="1">
    <source>
        <dbReference type="EMBL" id="CAB4949886.1"/>
    </source>
</evidence>
<sequence>MPALVSVLKPALIGLGVSAMSNGSSENEDFGIIAWHEDGRWNVSELTHVRDLGSIMDQLNSQATNGGAIALIAIEEDYFVVARALGSQMQMMISDVTYALESDLAADLLEMLDLPFPEEDDDSQPGGDIDLLSDLGMSAMELEALCDDPELFPDEQLDAVASKLGFGNQFAELYESH</sequence>
<dbReference type="EMBL" id="CAFBNP010000036">
    <property type="protein sequence ID" value="CAB4949886.1"/>
    <property type="molecule type" value="Genomic_DNA"/>
</dbReference>
<dbReference type="InterPro" id="IPR023869">
    <property type="entry name" value="tRNA_Adeno_NH3ase_assoc_put"/>
</dbReference>
<proteinExistence type="predicted"/>
<accession>A0A6J7K2J0</accession>